<organism evidence="2 3">
    <name type="scientific">Allocatelliglobosispora scoriae</name>
    <dbReference type="NCBI Taxonomy" id="643052"/>
    <lineage>
        <taxon>Bacteria</taxon>
        <taxon>Bacillati</taxon>
        <taxon>Actinomycetota</taxon>
        <taxon>Actinomycetes</taxon>
        <taxon>Micromonosporales</taxon>
        <taxon>Micromonosporaceae</taxon>
        <taxon>Allocatelliglobosispora</taxon>
    </lineage>
</organism>
<reference evidence="2 3" key="1">
    <citation type="submission" date="2020-08" db="EMBL/GenBank/DDBJ databases">
        <title>Sequencing the genomes of 1000 actinobacteria strains.</title>
        <authorList>
            <person name="Klenk H.-P."/>
        </authorList>
    </citation>
    <scope>NUCLEOTIDE SEQUENCE [LARGE SCALE GENOMIC DNA]</scope>
    <source>
        <strain evidence="2 3">DSM 45362</strain>
    </source>
</reference>
<dbReference type="Pfam" id="PF08445">
    <property type="entry name" value="FR47"/>
    <property type="match status" value="1"/>
</dbReference>
<comment type="caution">
    <text evidence="2">The sequence shown here is derived from an EMBL/GenBank/DDBJ whole genome shotgun (WGS) entry which is preliminary data.</text>
</comment>
<dbReference type="EMBL" id="JACHMN010000002">
    <property type="protein sequence ID" value="MBB5871011.1"/>
    <property type="molecule type" value="Genomic_DNA"/>
</dbReference>
<accession>A0A841BWA3</accession>
<dbReference type="InterPro" id="IPR013653">
    <property type="entry name" value="GCN5-like_dom"/>
</dbReference>
<evidence type="ECO:0000259" key="1">
    <source>
        <dbReference type="PROSITE" id="PS51186"/>
    </source>
</evidence>
<dbReference type="SUPFAM" id="SSF55729">
    <property type="entry name" value="Acyl-CoA N-acyltransferases (Nat)"/>
    <property type="match status" value="1"/>
</dbReference>
<gene>
    <name evidence="2" type="ORF">F4553_004390</name>
</gene>
<dbReference type="Gene3D" id="3.40.630.30">
    <property type="match status" value="1"/>
</dbReference>
<keyword evidence="3" id="KW-1185">Reference proteome</keyword>
<dbReference type="AlphaFoldDB" id="A0A841BWA3"/>
<dbReference type="InterPro" id="IPR000182">
    <property type="entry name" value="GNAT_dom"/>
</dbReference>
<keyword evidence="2" id="KW-0687">Ribonucleoprotein</keyword>
<evidence type="ECO:0000313" key="2">
    <source>
        <dbReference type="EMBL" id="MBB5871011.1"/>
    </source>
</evidence>
<proteinExistence type="predicted"/>
<sequence length="75" mass="8515">MDPDHLGEGWGHRLFSHAIRDLTDRGLAPICVYYYESNTTARRFYDRAGFVADGGYRPDEDGLGIVEVRLVRPTT</sequence>
<name>A0A841BWA3_9ACTN</name>
<protein>
    <submittedName>
        <fullName evidence="2">Ribosomal protein S18 acetylase RimI-like enzyme</fullName>
    </submittedName>
</protein>
<evidence type="ECO:0000313" key="3">
    <source>
        <dbReference type="Proteomes" id="UP000587527"/>
    </source>
</evidence>
<dbReference type="GO" id="GO:0005840">
    <property type="term" value="C:ribosome"/>
    <property type="evidence" value="ECO:0007669"/>
    <property type="project" value="UniProtKB-KW"/>
</dbReference>
<feature type="domain" description="N-acetyltransferase" evidence="1">
    <location>
        <begin position="1"/>
        <end position="72"/>
    </location>
</feature>
<dbReference type="GO" id="GO:0016747">
    <property type="term" value="F:acyltransferase activity, transferring groups other than amino-acyl groups"/>
    <property type="evidence" value="ECO:0007669"/>
    <property type="project" value="InterPro"/>
</dbReference>
<keyword evidence="2" id="KW-0689">Ribosomal protein</keyword>
<dbReference type="PROSITE" id="PS51186">
    <property type="entry name" value="GNAT"/>
    <property type="match status" value="1"/>
</dbReference>
<dbReference type="InterPro" id="IPR016181">
    <property type="entry name" value="Acyl_CoA_acyltransferase"/>
</dbReference>
<dbReference type="Proteomes" id="UP000587527">
    <property type="component" value="Unassembled WGS sequence"/>
</dbReference>